<feature type="compositionally biased region" description="Basic and acidic residues" evidence="14">
    <location>
        <begin position="143"/>
        <end position="154"/>
    </location>
</feature>
<evidence type="ECO:0000256" key="12">
    <source>
        <dbReference type="ARBA" id="ARBA00084028"/>
    </source>
</evidence>
<dbReference type="RefSeq" id="XP_006727452.1">
    <property type="nucleotide sequence ID" value="XM_006727389.2"/>
</dbReference>
<dbReference type="SUPFAM" id="SSF54928">
    <property type="entry name" value="RNA-binding domain, RBD"/>
    <property type="match status" value="1"/>
</dbReference>
<dbReference type="GO" id="GO:0006397">
    <property type="term" value="P:mRNA processing"/>
    <property type="evidence" value="ECO:0007669"/>
    <property type="project" value="UniProtKB-KW"/>
</dbReference>
<evidence type="ECO:0000256" key="3">
    <source>
        <dbReference type="ARBA" id="ARBA00022553"/>
    </source>
</evidence>
<evidence type="ECO:0000256" key="7">
    <source>
        <dbReference type="ARBA" id="ARBA00023242"/>
    </source>
</evidence>
<proteinExistence type="inferred from homology"/>
<feature type="compositionally biased region" description="Basic residues" evidence="14">
    <location>
        <begin position="191"/>
        <end position="212"/>
    </location>
</feature>
<keyword evidence="16" id="KW-1185">Reference proteome</keyword>
<feature type="compositionally biased region" description="Low complexity" evidence="14">
    <location>
        <begin position="165"/>
        <end position="175"/>
    </location>
</feature>
<feature type="region of interest" description="Disordered" evidence="14">
    <location>
        <begin position="143"/>
        <end position="288"/>
    </location>
</feature>
<evidence type="ECO:0000256" key="8">
    <source>
        <dbReference type="ARBA" id="ARBA00067946"/>
    </source>
</evidence>
<evidence type="ECO:0000256" key="1">
    <source>
        <dbReference type="ARBA" id="ARBA00004324"/>
    </source>
</evidence>
<evidence type="ECO:0000313" key="16">
    <source>
        <dbReference type="Proteomes" id="UP000245341"/>
    </source>
</evidence>
<feature type="domain" description="RRM" evidence="15">
    <location>
        <begin position="37"/>
        <end position="115"/>
    </location>
</feature>
<evidence type="ECO:0000256" key="2">
    <source>
        <dbReference type="ARBA" id="ARBA00010269"/>
    </source>
</evidence>
<dbReference type="GO" id="GO:0016607">
    <property type="term" value="C:nuclear speck"/>
    <property type="evidence" value="ECO:0007669"/>
    <property type="project" value="UniProtKB-SubCell"/>
</dbReference>
<dbReference type="Gene3D" id="3.30.70.330">
    <property type="match status" value="1"/>
</dbReference>
<dbReference type="InterPro" id="IPR035979">
    <property type="entry name" value="RBD_domain_sf"/>
</dbReference>
<evidence type="ECO:0000256" key="5">
    <source>
        <dbReference type="ARBA" id="ARBA00022884"/>
    </source>
</evidence>
<comment type="similarity">
    <text evidence="2">Belongs to the splicing factor SR family.</text>
</comment>
<evidence type="ECO:0000256" key="10">
    <source>
        <dbReference type="ARBA" id="ARBA00080089"/>
    </source>
</evidence>
<keyword evidence="4" id="KW-0507">mRNA processing</keyword>
<dbReference type="STRING" id="9713.A0A2U3X7K1"/>
<dbReference type="PROSITE" id="PS50102">
    <property type="entry name" value="RRM"/>
    <property type="match status" value="1"/>
</dbReference>
<accession>A0A2U3X7K1</accession>
<dbReference type="InterPro" id="IPR050441">
    <property type="entry name" value="RBM"/>
</dbReference>
<evidence type="ECO:0000256" key="6">
    <source>
        <dbReference type="ARBA" id="ARBA00023187"/>
    </source>
</evidence>
<dbReference type="GO" id="GO:0008380">
    <property type="term" value="P:RNA splicing"/>
    <property type="evidence" value="ECO:0007669"/>
    <property type="project" value="UniProtKB-KW"/>
</dbReference>
<gene>
    <name evidence="17" type="primary">LOC102727858</name>
</gene>
<dbReference type="OrthoDB" id="439808at2759"/>
<name>A0A2U3X7K1_LEPWE</name>
<dbReference type="Proteomes" id="UP000245341">
    <property type="component" value="Unplaced"/>
</dbReference>
<feature type="compositionally biased region" description="Basic residues" evidence="14">
    <location>
        <begin position="220"/>
        <end position="233"/>
    </location>
</feature>
<evidence type="ECO:0000256" key="13">
    <source>
        <dbReference type="PROSITE-ProRule" id="PRU00176"/>
    </source>
</evidence>
<keyword evidence="7" id="KW-0539">Nucleus</keyword>
<dbReference type="FunFam" id="3.30.70.330:FF:000155">
    <property type="entry name" value="serine/arginine-rich splicing factor 10 isoform X1"/>
    <property type="match status" value="1"/>
</dbReference>
<dbReference type="AlphaFoldDB" id="A0A2U3X7K1"/>
<sequence>MGSRSGVGSADGLLSPLVPLPRLTLPSCPATCTPPNTSLFVRNVADDTRSEDLRREFGRYGPIVDVYVLLDFYTRCPRGFAYVQFEDVRDAKDALHNLDRKWICGRQIEIQFAQGDRKTPNQMKAKEGRNVYSSSRYDDYDRYRRSRSRSYERRSRSRSFDYNYRRSYSPRNSRPAGRPRRSRNHSDNDRFKHRNRSFSRSKSNSRSRSKSQPKKEMKAKSRSRSASHTKTRGTSKTDSKTHYKSGSRYEKESRKKEPPRSKSQSRSQSRSRSKSRSRSWTSPKSSGH</sequence>
<protein>
    <recommendedName>
        <fullName evidence="8">Serine/arginine-rich splicing factor 10</fullName>
    </recommendedName>
    <alternativeName>
        <fullName evidence="10">FUS-interacting serine-arginine-rich protein 1</fullName>
    </alternativeName>
    <alternativeName>
        <fullName evidence="12">Splicing factor, arginine/serine-rich 13A</fullName>
    </alternativeName>
    <alternativeName>
        <fullName evidence="9">TLS-associated protein with Ser-Arg repeats</fullName>
    </alternativeName>
    <alternativeName>
        <fullName evidence="11">TLS-associated serine-arginine protein</fullName>
    </alternativeName>
</protein>
<dbReference type="GO" id="GO:0048025">
    <property type="term" value="P:negative regulation of mRNA splicing, via spliceosome"/>
    <property type="evidence" value="ECO:0007669"/>
    <property type="project" value="UniProtKB-ARBA"/>
</dbReference>
<keyword evidence="6" id="KW-0508">mRNA splicing</keyword>
<dbReference type="SMART" id="SM00360">
    <property type="entry name" value="RRM"/>
    <property type="match status" value="1"/>
</dbReference>
<organism evidence="16 17">
    <name type="scientific">Leptonychotes weddellii</name>
    <name type="common">Weddell seal</name>
    <name type="synonym">Otaria weddellii</name>
    <dbReference type="NCBI Taxonomy" id="9713"/>
    <lineage>
        <taxon>Eukaryota</taxon>
        <taxon>Metazoa</taxon>
        <taxon>Chordata</taxon>
        <taxon>Craniata</taxon>
        <taxon>Vertebrata</taxon>
        <taxon>Euteleostomi</taxon>
        <taxon>Mammalia</taxon>
        <taxon>Eutheria</taxon>
        <taxon>Laurasiatheria</taxon>
        <taxon>Carnivora</taxon>
        <taxon>Caniformia</taxon>
        <taxon>Pinnipedia</taxon>
        <taxon>Phocidae</taxon>
        <taxon>Monachinae</taxon>
        <taxon>Lobodontini</taxon>
        <taxon>Leptonychotes</taxon>
    </lineage>
</organism>
<dbReference type="InterPro" id="IPR012677">
    <property type="entry name" value="Nucleotide-bd_a/b_plait_sf"/>
</dbReference>
<dbReference type="PANTHER" id="PTHR48034">
    <property type="entry name" value="TRANSFORMER-2 SEX-DETERMINING PROTEIN-RELATED"/>
    <property type="match status" value="1"/>
</dbReference>
<comment type="subcellular location">
    <subcellularLocation>
        <location evidence="1">Nucleus speckle</location>
    </subcellularLocation>
</comment>
<feature type="compositionally biased region" description="Low complexity" evidence="14">
    <location>
        <begin position="278"/>
        <end position="288"/>
    </location>
</feature>
<evidence type="ECO:0000256" key="11">
    <source>
        <dbReference type="ARBA" id="ARBA00082354"/>
    </source>
</evidence>
<dbReference type="GO" id="GO:0003723">
    <property type="term" value="F:RNA binding"/>
    <property type="evidence" value="ECO:0007669"/>
    <property type="project" value="UniProtKB-UniRule"/>
</dbReference>
<evidence type="ECO:0000256" key="9">
    <source>
        <dbReference type="ARBA" id="ARBA00078560"/>
    </source>
</evidence>
<dbReference type="InterPro" id="IPR000504">
    <property type="entry name" value="RRM_dom"/>
</dbReference>
<keyword evidence="3" id="KW-0597">Phosphoprotein</keyword>
<reference evidence="17" key="1">
    <citation type="submission" date="2025-08" db="UniProtKB">
        <authorList>
            <consortium name="RefSeq"/>
        </authorList>
    </citation>
    <scope>IDENTIFICATION</scope>
    <source>
        <tissue evidence="17">Liver</tissue>
    </source>
</reference>
<feature type="compositionally biased region" description="Basic and acidic residues" evidence="14">
    <location>
        <begin position="235"/>
        <end position="260"/>
    </location>
</feature>
<evidence type="ECO:0000256" key="4">
    <source>
        <dbReference type="ARBA" id="ARBA00022664"/>
    </source>
</evidence>
<dbReference type="GeneID" id="102727858"/>
<dbReference type="Pfam" id="PF00076">
    <property type="entry name" value="RRM_1"/>
    <property type="match status" value="1"/>
</dbReference>
<evidence type="ECO:0000256" key="14">
    <source>
        <dbReference type="SAM" id="MobiDB-lite"/>
    </source>
</evidence>
<dbReference type="KEGG" id="lww:102727858"/>
<evidence type="ECO:0000259" key="15">
    <source>
        <dbReference type="PROSITE" id="PS50102"/>
    </source>
</evidence>
<evidence type="ECO:0000313" key="17">
    <source>
        <dbReference type="RefSeq" id="XP_006727452.1"/>
    </source>
</evidence>
<keyword evidence="5 13" id="KW-0694">RNA-binding</keyword>